<accession>A0A0F6QZC3</accession>
<keyword evidence="1" id="KW-0378">Hydrolase</keyword>
<dbReference type="InterPro" id="IPR051325">
    <property type="entry name" value="Nudix_hydrolase_domain"/>
</dbReference>
<dbReference type="GO" id="GO:0006754">
    <property type="term" value="P:ATP biosynthetic process"/>
    <property type="evidence" value="ECO:0007669"/>
    <property type="project" value="TreeGrafter"/>
</dbReference>
<evidence type="ECO:0000256" key="1">
    <source>
        <dbReference type="ARBA" id="ARBA00022801"/>
    </source>
</evidence>
<dbReference type="InterPro" id="IPR000086">
    <property type="entry name" value="NUDIX_hydrolase_dom"/>
</dbReference>
<feature type="region of interest" description="Disordered" evidence="2">
    <location>
        <begin position="369"/>
        <end position="425"/>
    </location>
</feature>
<dbReference type="PANTHER" id="PTHR21340">
    <property type="entry name" value="DIADENOSINE 5,5-P1,P4-TETRAPHOSPHATE PYROPHOSPHOHYDROLASE MUTT"/>
    <property type="match status" value="1"/>
</dbReference>
<proteinExistence type="predicted"/>
<feature type="compositionally biased region" description="Polar residues" evidence="2">
    <location>
        <begin position="382"/>
        <end position="403"/>
    </location>
</feature>
<dbReference type="KEGG" id="cku:UL82_04345"/>
<dbReference type="OrthoDB" id="4287477at2"/>
<dbReference type="Proteomes" id="UP000033457">
    <property type="component" value="Chromosome"/>
</dbReference>
<dbReference type="PROSITE" id="PS00893">
    <property type="entry name" value="NUDIX_BOX"/>
    <property type="match status" value="1"/>
</dbReference>
<dbReference type="Pfam" id="PF00300">
    <property type="entry name" value="His_Phos_1"/>
    <property type="match status" value="1"/>
</dbReference>
<reference evidence="4 6" key="1">
    <citation type="journal article" date="2015" name="Genome Announc.">
        <title>Complete Genome Sequence of Corynebacterium kutscheri DSM 20755, a Corynebacterial Type Strain with Remarkably Low G+C Content of Chromosomal DNA.</title>
        <authorList>
            <person name="Ruckert C."/>
            <person name="Albersmeier A."/>
            <person name="Winkler A."/>
            <person name="Tauch A."/>
        </authorList>
    </citation>
    <scope>NUCLEOTIDE SEQUENCE [LARGE SCALE GENOMIC DNA]</scope>
    <source>
        <strain evidence="4 6">DSM 20755</strain>
    </source>
</reference>
<protein>
    <submittedName>
        <fullName evidence="5">7,8-dihydro-8-oxoguanine-triphosphatase</fullName>
    </submittedName>
    <submittedName>
        <fullName evidence="4">ADP-ribose pyrophosphatase</fullName>
    </submittedName>
</protein>
<dbReference type="InterPro" id="IPR013078">
    <property type="entry name" value="His_Pase_superF_clade-1"/>
</dbReference>
<feature type="compositionally biased region" description="Basic and acidic residues" evidence="2">
    <location>
        <begin position="369"/>
        <end position="380"/>
    </location>
</feature>
<dbReference type="Gene3D" id="3.40.50.1240">
    <property type="entry name" value="Phosphoglycerate mutase-like"/>
    <property type="match status" value="1"/>
</dbReference>
<sequence length="425" mass="47047">MSLPQNNRPLEVDKDQHSSFALAGQYQTIIAKPAKEFRSITLAAGAVLWRHTAEGIAVACVHRPHYDDWSFPKGKIEADESLPVTAVREILEETGYETRLNKLLGRVYYPVKDRTKVVYYWTASVTGGTFTPNNEVDELRWLPIDQARELLSYELDRALLAKAVESFSAPITSQIIYVRHGQSISPEDWSGYDRDRPLTARGKIQAISLAPLLAAYRPDALYSAIPLRCVATLKPAAKVLGLKISSSANYGNTSMLVSMSSAQKELLKLINAQGSYVIASQGTAILDMITWLSARDKFPLDGIKARQAGVWVLSFSNGKLIGADYLESPLPIKRGKIRLLTTEQHKYRKAKKRARAKEARKIKEAKKALRAQKLAEEKSTVPELSQTATPVASQTEPVTTPSANPAELARKLKDTQHTSKGHEGK</sequence>
<feature type="compositionally biased region" description="Basic and acidic residues" evidence="2">
    <location>
        <begin position="408"/>
        <end position="425"/>
    </location>
</feature>
<keyword evidence="6" id="KW-1185">Reference proteome</keyword>
<dbReference type="GO" id="GO:0006167">
    <property type="term" value="P:AMP biosynthetic process"/>
    <property type="evidence" value="ECO:0007669"/>
    <property type="project" value="TreeGrafter"/>
</dbReference>
<dbReference type="PROSITE" id="PS51462">
    <property type="entry name" value="NUDIX"/>
    <property type="match status" value="1"/>
</dbReference>
<dbReference type="SUPFAM" id="SSF53254">
    <property type="entry name" value="Phosphoglycerate mutase-like"/>
    <property type="match status" value="1"/>
</dbReference>
<evidence type="ECO:0000313" key="7">
    <source>
        <dbReference type="Proteomes" id="UP000271380"/>
    </source>
</evidence>
<evidence type="ECO:0000256" key="2">
    <source>
        <dbReference type="SAM" id="MobiDB-lite"/>
    </source>
</evidence>
<dbReference type="Pfam" id="PF00293">
    <property type="entry name" value="NUDIX"/>
    <property type="match status" value="1"/>
</dbReference>
<dbReference type="EMBL" id="LR134377">
    <property type="protein sequence ID" value="VEH06957.1"/>
    <property type="molecule type" value="Genomic_DNA"/>
</dbReference>
<dbReference type="HOGENOM" id="CLU_048989_0_0_11"/>
<dbReference type="EMBL" id="CP011312">
    <property type="protein sequence ID" value="AKE41067.1"/>
    <property type="molecule type" value="Genomic_DNA"/>
</dbReference>
<gene>
    <name evidence="5" type="primary">mutT2</name>
    <name evidence="5" type="ORF">NCTC949_01431</name>
    <name evidence="4" type="ORF">UL82_04345</name>
</gene>
<feature type="domain" description="Nudix hydrolase" evidence="3">
    <location>
        <begin position="39"/>
        <end position="164"/>
    </location>
</feature>
<reference evidence="5 7" key="2">
    <citation type="submission" date="2018-12" db="EMBL/GenBank/DDBJ databases">
        <authorList>
            <consortium name="Pathogen Informatics"/>
        </authorList>
    </citation>
    <scope>NUCLEOTIDE SEQUENCE [LARGE SCALE GENOMIC DNA]</scope>
    <source>
        <strain evidence="5 7">NCTC949</strain>
    </source>
</reference>
<dbReference type="Proteomes" id="UP000271380">
    <property type="component" value="Chromosome"/>
</dbReference>
<dbReference type="GO" id="GO:0004081">
    <property type="term" value="F:bis(5'-nucleosyl)-tetraphosphatase (asymmetrical) activity"/>
    <property type="evidence" value="ECO:0007669"/>
    <property type="project" value="TreeGrafter"/>
</dbReference>
<dbReference type="AlphaFoldDB" id="A0A0F6QZC3"/>
<dbReference type="CDD" id="cd03673">
    <property type="entry name" value="NUDIX_Ap6A_hydrolase"/>
    <property type="match status" value="1"/>
</dbReference>
<dbReference type="CDD" id="cd07067">
    <property type="entry name" value="HP_PGM_like"/>
    <property type="match status" value="1"/>
</dbReference>
<evidence type="ECO:0000259" key="3">
    <source>
        <dbReference type="PROSITE" id="PS51462"/>
    </source>
</evidence>
<dbReference type="SMART" id="SM00855">
    <property type="entry name" value="PGAM"/>
    <property type="match status" value="1"/>
</dbReference>
<evidence type="ECO:0000313" key="6">
    <source>
        <dbReference type="Proteomes" id="UP000033457"/>
    </source>
</evidence>
<dbReference type="PANTHER" id="PTHR21340:SF0">
    <property type="entry name" value="BIS(5'-NUCLEOSYL)-TETRAPHOSPHATASE [ASYMMETRICAL]"/>
    <property type="match status" value="1"/>
</dbReference>
<dbReference type="InterPro" id="IPR015797">
    <property type="entry name" value="NUDIX_hydrolase-like_dom_sf"/>
</dbReference>
<organism evidence="4 6">
    <name type="scientific">Corynebacterium kutscheri</name>
    <dbReference type="NCBI Taxonomy" id="35755"/>
    <lineage>
        <taxon>Bacteria</taxon>
        <taxon>Bacillati</taxon>
        <taxon>Actinomycetota</taxon>
        <taxon>Actinomycetes</taxon>
        <taxon>Mycobacteriales</taxon>
        <taxon>Corynebacteriaceae</taxon>
        <taxon>Corynebacterium</taxon>
    </lineage>
</organism>
<dbReference type="Gene3D" id="3.90.79.10">
    <property type="entry name" value="Nucleoside Triphosphate Pyrophosphohydrolase"/>
    <property type="match status" value="1"/>
</dbReference>
<dbReference type="InterPro" id="IPR029033">
    <property type="entry name" value="His_PPase_superfam"/>
</dbReference>
<dbReference type="STRING" id="35755.UL82_04345"/>
<name>A0A0F6QZC3_9CORY</name>
<evidence type="ECO:0000313" key="5">
    <source>
        <dbReference type="EMBL" id="VEH06957.1"/>
    </source>
</evidence>
<evidence type="ECO:0000313" key="4">
    <source>
        <dbReference type="EMBL" id="AKE41067.1"/>
    </source>
</evidence>
<dbReference type="InterPro" id="IPR020084">
    <property type="entry name" value="NUDIX_hydrolase_CS"/>
</dbReference>
<dbReference type="SUPFAM" id="SSF55811">
    <property type="entry name" value="Nudix"/>
    <property type="match status" value="1"/>
</dbReference>